<organism evidence="1 2">
    <name type="scientific">Xylocopa violacea</name>
    <name type="common">Violet carpenter bee</name>
    <name type="synonym">Apis violacea</name>
    <dbReference type="NCBI Taxonomy" id="135666"/>
    <lineage>
        <taxon>Eukaryota</taxon>
        <taxon>Metazoa</taxon>
        <taxon>Ecdysozoa</taxon>
        <taxon>Arthropoda</taxon>
        <taxon>Hexapoda</taxon>
        <taxon>Insecta</taxon>
        <taxon>Pterygota</taxon>
        <taxon>Neoptera</taxon>
        <taxon>Endopterygota</taxon>
        <taxon>Hymenoptera</taxon>
        <taxon>Apocrita</taxon>
        <taxon>Aculeata</taxon>
        <taxon>Apoidea</taxon>
        <taxon>Anthophila</taxon>
        <taxon>Apidae</taxon>
        <taxon>Xylocopa</taxon>
        <taxon>Xylocopa</taxon>
    </lineage>
</organism>
<dbReference type="EMBL" id="CAXAJV020001293">
    <property type="protein sequence ID" value="CAL7945215.1"/>
    <property type="molecule type" value="Genomic_DNA"/>
</dbReference>
<name>A0ABP1NVZ9_XYLVO</name>
<gene>
    <name evidence="1" type="ORF">XYLVIOL_LOCUS7082</name>
</gene>
<reference evidence="1 2" key="1">
    <citation type="submission" date="2024-08" db="EMBL/GenBank/DDBJ databases">
        <authorList>
            <person name="Will J Nash"/>
            <person name="Angela Man"/>
            <person name="Seanna McTaggart"/>
            <person name="Kendall Baker"/>
            <person name="Tom Barker"/>
            <person name="Leah Catchpole"/>
            <person name="Alex Durrant"/>
            <person name="Karim Gharbi"/>
            <person name="Naomi Irish"/>
            <person name="Gemy Kaithakottil"/>
            <person name="Debby Ku"/>
            <person name="Aaliyah Providence"/>
            <person name="Felix Shaw"/>
            <person name="David Swarbreck"/>
            <person name="Chris Watkins"/>
            <person name="Ann M. McCartney"/>
            <person name="Giulio Formenti"/>
            <person name="Alice Mouton"/>
            <person name="Noel Vella"/>
            <person name="Bjorn M von Reumont"/>
            <person name="Adriana Vella"/>
            <person name="Wilfried Haerty"/>
        </authorList>
    </citation>
    <scope>NUCLEOTIDE SEQUENCE [LARGE SCALE GENOMIC DNA]</scope>
</reference>
<dbReference type="Proteomes" id="UP001642520">
    <property type="component" value="Unassembled WGS sequence"/>
</dbReference>
<accession>A0ABP1NVZ9</accession>
<protein>
    <submittedName>
        <fullName evidence="1">Uncharacterized protein</fullName>
    </submittedName>
</protein>
<keyword evidence="2" id="KW-1185">Reference proteome</keyword>
<comment type="caution">
    <text evidence="1">The sequence shown here is derived from an EMBL/GenBank/DDBJ whole genome shotgun (WGS) entry which is preliminary data.</text>
</comment>
<evidence type="ECO:0000313" key="1">
    <source>
        <dbReference type="EMBL" id="CAL7945215.1"/>
    </source>
</evidence>
<sequence>MDSLERLMSSGSHQPALTAATRSQNAFVQANLCSVIGRKGRHLTGTFCLTGDTMEGIIQCLVFLKAFSVRMK</sequence>
<proteinExistence type="predicted"/>
<evidence type="ECO:0000313" key="2">
    <source>
        <dbReference type="Proteomes" id="UP001642520"/>
    </source>
</evidence>